<sequence>MTFVNLFKQRRDIKVNSLPKEIQKKLKDFEEKSSNEYQFSIISPCSKNPMVGDIFVFSPQKNKYFFGRVLEANIESKTSKFFNHKNVIILFNQKTKHLNLDDFSIDYHTMLGNPMIVDNAYWEKGYFHTLGNIPLTHDEEELDYGFYKIHPRGNLFCTASGDLLDSEPRLLGLYAVSTITGVAAEITREFIILSENKV</sequence>
<name>A0AB36JJP1_9STRE</name>
<evidence type="ECO:0000313" key="3">
    <source>
        <dbReference type="Proteomes" id="UP000188600"/>
    </source>
</evidence>
<gene>
    <name evidence="2" type="ORF">BVE84_08275</name>
    <name evidence="1" type="ORF">BVE86_10255</name>
</gene>
<dbReference type="Pfam" id="PF15428">
    <property type="entry name" value="Imm26"/>
    <property type="match status" value="1"/>
</dbReference>
<dbReference type="Proteomes" id="UP000188946">
    <property type="component" value="Unassembled WGS sequence"/>
</dbReference>
<proteinExistence type="predicted"/>
<evidence type="ECO:0000313" key="2">
    <source>
        <dbReference type="EMBL" id="ONK27193.1"/>
    </source>
</evidence>
<dbReference type="AlphaFoldDB" id="A0AB36JJP1"/>
<organism evidence="1 3">
    <name type="scientific">Streptococcus azizii</name>
    <dbReference type="NCBI Taxonomy" id="1579424"/>
    <lineage>
        <taxon>Bacteria</taxon>
        <taxon>Bacillati</taxon>
        <taxon>Bacillota</taxon>
        <taxon>Bacilli</taxon>
        <taxon>Lactobacillales</taxon>
        <taxon>Streptococcaceae</taxon>
        <taxon>Streptococcus</taxon>
    </lineage>
</organism>
<accession>A0AB36JJP1</accession>
<dbReference type="EMBL" id="MSPR01000017">
    <property type="protein sequence ID" value="ONK27193.1"/>
    <property type="molecule type" value="Genomic_DNA"/>
</dbReference>
<keyword evidence="4" id="KW-1185">Reference proteome</keyword>
<evidence type="ECO:0000313" key="4">
    <source>
        <dbReference type="Proteomes" id="UP000188946"/>
    </source>
</evidence>
<dbReference type="InterPro" id="IPR029278">
    <property type="entry name" value="Imm26"/>
</dbReference>
<evidence type="ECO:0000313" key="1">
    <source>
        <dbReference type="EMBL" id="ONK25448.1"/>
    </source>
</evidence>
<dbReference type="EMBL" id="MSPT01000029">
    <property type="protein sequence ID" value="ONK25448.1"/>
    <property type="molecule type" value="Genomic_DNA"/>
</dbReference>
<comment type="caution">
    <text evidence="1">The sequence shown here is derived from an EMBL/GenBank/DDBJ whole genome shotgun (WGS) entry which is preliminary data.</text>
</comment>
<protein>
    <submittedName>
        <fullName evidence="1">Uncharacterized protein</fullName>
    </submittedName>
</protein>
<dbReference type="RefSeq" id="WP_076996569.1">
    <property type="nucleotide sequence ID" value="NZ_MSPR01000017.1"/>
</dbReference>
<dbReference type="Proteomes" id="UP000188600">
    <property type="component" value="Unassembled WGS sequence"/>
</dbReference>
<reference evidence="3 4" key="1">
    <citation type="submission" date="2016-12" db="EMBL/GenBank/DDBJ databases">
        <authorList>
            <person name="Gulvik C.A."/>
        </authorList>
    </citation>
    <scope>NUCLEOTIDE SEQUENCE [LARGE SCALE GENOMIC DNA]</scope>
    <source>
        <strain evidence="2 4">12-5202</strain>
        <strain evidence="1 3">12-5291</strain>
    </source>
</reference>